<feature type="transmembrane region" description="Helical" evidence="1">
    <location>
        <begin position="6"/>
        <end position="35"/>
    </location>
</feature>
<gene>
    <name evidence="2" type="ORF">A7979_03375</name>
</gene>
<evidence type="ECO:0000313" key="2">
    <source>
        <dbReference type="EMBL" id="ORC17449.1"/>
    </source>
</evidence>
<keyword evidence="1" id="KW-0472">Membrane</keyword>
<reference evidence="2 3" key="1">
    <citation type="submission" date="2016-05" db="EMBL/GenBank/DDBJ databases">
        <title>Draft genome sequence of a porcine commensal Rothia nasimurium.</title>
        <authorList>
            <person name="Gaiser R.A."/>
            <person name="Van Baarlen P."/>
            <person name="Wells J.M."/>
        </authorList>
    </citation>
    <scope>NUCLEOTIDE SEQUENCE [LARGE SCALE GENOMIC DNA]</scope>
    <source>
        <strain evidence="2 3">PT-32</strain>
    </source>
</reference>
<organism evidence="2 3">
    <name type="scientific">Rothia nasimurium</name>
    <dbReference type="NCBI Taxonomy" id="85336"/>
    <lineage>
        <taxon>Bacteria</taxon>
        <taxon>Bacillati</taxon>
        <taxon>Actinomycetota</taxon>
        <taxon>Actinomycetes</taxon>
        <taxon>Micrococcales</taxon>
        <taxon>Micrococcaceae</taxon>
        <taxon>Rothia</taxon>
    </lineage>
</organism>
<evidence type="ECO:0008006" key="4">
    <source>
        <dbReference type="Google" id="ProtNLM"/>
    </source>
</evidence>
<evidence type="ECO:0000256" key="1">
    <source>
        <dbReference type="SAM" id="Phobius"/>
    </source>
</evidence>
<dbReference type="AlphaFoldDB" id="A0A1Y1RQF8"/>
<proteinExistence type="predicted"/>
<keyword evidence="1" id="KW-1133">Transmembrane helix</keyword>
<keyword evidence="3" id="KW-1185">Reference proteome</keyword>
<dbReference type="EMBL" id="LXWF01000033">
    <property type="protein sequence ID" value="ORC17449.1"/>
    <property type="molecule type" value="Genomic_DNA"/>
</dbReference>
<keyword evidence="1" id="KW-0812">Transmembrane</keyword>
<sequence length="64" mass="6623">MTKTFAGALLGTILAFAGLAYGFGGFVLVALLMALGATAGHFMQTSDFSVSDLFDALRKSTSSR</sequence>
<dbReference type="RefSeq" id="WP_083091936.1">
    <property type="nucleotide sequence ID" value="NZ_LXWF01000033.1"/>
</dbReference>
<dbReference type="Proteomes" id="UP000192359">
    <property type="component" value="Unassembled WGS sequence"/>
</dbReference>
<protein>
    <recommendedName>
        <fullName evidence="4">DUF2273 domain-containing protein</fullName>
    </recommendedName>
</protein>
<comment type="caution">
    <text evidence="2">The sequence shown here is derived from an EMBL/GenBank/DDBJ whole genome shotgun (WGS) entry which is preliminary data.</text>
</comment>
<name>A0A1Y1RQF8_9MICC</name>
<evidence type="ECO:0000313" key="3">
    <source>
        <dbReference type="Proteomes" id="UP000192359"/>
    </source>
</evidence>
<accession>A0A1Y1RQF8</accession>